<reference evidence="6" key="2">
    <citation type="submission" date="2015-07" db="EMBL/GenBank/DDBJ databases">
        <authorList>
            <person name="Kim K.M."/>
        </authorList>
    </citation>
    <scope>NUCLEOTIDE SEQUENCE [LARGE SCALE GENOMIC DNA]</scope>
    <source>
        <strain evidence="6">KCTC 42284</strain>
    </source>
</reference>
<gene>
    <name evidence="4" type="ORF">WM2015_3046</name>
    <name evidence="5" type="ORF">WM2015_3048</name>
</gene>
<dbReference type="NCBIfam" id="NF033542">
    <property type="entry name" value="transpos_IS110"/>
    <property type="match status" value="1"/>
</dbReference>
<dbReference type="PANTHER" id="PTHR33055">
    <property type="entry name" value="TRANSPOSASE FOR INSERTION SEQUENCE ELEMENT IS1111A"/>
    <property type="match status" value="1"/>
</dbReference>
<keyword evidence="1" id="KW-0175">Coiled coil</keyword>
<dbReference type="AlphaFoldDB" id="A0A0K0Y0C8"/>
<feature type="domain" description="Transposase IS116/IS110/IS902 C-terminal" evidence="3">
    <location>
        <begin position="211"/>
        <end position="292"/>
    </location>
</feature>
<proteinExistence type="predicted"/>
<accession>A0A0K0Y0C8</accession>
<dbReference type="Pfam" id="PF01548">
    <property type="entry name" value="DEDD_Tnp_IS110"/>
    <property type="match status" value="1"/>
</dbReference>
<organism evidence="4 6">
    <name type="scientific">Wenzhouxiangella marina</name>
    <dbReference type="NCBI Taxonomy" id="1579979"/>
    <lineage>
        <taxon>Bacteria</taxon>
        <taxon>Pseudomonadati</taxon>
        <taxon>Pseudomonadota</taxon>
        <taxon>Gammaproteobacteria</taxon>
        <taxon>Chromatiales</taxon>
        <taxon>Wenzhouxiangellaceae</taxon>
        <taxon>Wenzhouxiangella</taxon>
    </lineage>
</organism>
<dbReference type="Proteomes" id="UP000066624">
    <property type="component" value="Chromosome"/>
</dbReference>
<protein>
    <submittedName>
        <fullName evidence="4">Transposase IS116/IS110/IS902 family protein</fullName>
    </submittedName>
</protein>
<feature type="domain" description="Transposase IS110-like N-terminal" evidence="2">
    <location>
        <begin position="8"/>
        <end position="147"/>
    </location>
</feature>
<dbReference type="KEGG" id="wma:WM2015_3046"/>
<sequence>MNQSTLIAVDLAKEVFQVALARAQGKAYAHHRLSRTRFEAFLAKADRSIVLFEACGSAHFWCRQARELGHEPIMLPAQFVRKYRLRNKTDQTDTEALLDAYRSGRVHPVPVRSVDQQQIQQLHRVREQWKSTRVARINGLRGCLRELGHAIPAGPNAAKRHAQAIIDQEGFPAGLRAVFSELLQEITDLEAKITLAEQQIHALTRDNDEVSLLQQVPGVGLLTSTALVACAGSPDHFKSGRHFASWLGITPLECSSGNKRWLGRITKRGDKYLRMLIIHGARSALCRAKTLAKASKPLNRLQRWALRLEQRVGFNKATVALANKMARICWAVWKQRAPFNPGPVLS</sequence>
<dbReference type="EMBL" id="CP012154">
    <property type="protein sequence ID" value="AKS43400.1"/>
    <property type="molecule type" value="Genomic_DNA"/>
</dbReference>
<dbReference type="Pfam" id="PF02371">
    <property type="entry name" value="Transposase_20"/>
    <property type="match status" value="1"/>
</dbReference>
<dbReference type="OrthoDB" id="5289737at2"/>
<feature type="coiled-coil region" evidence="1">
    <location>
        <begin position="179"/>
        <end position="206"/>
    </location>
</feature>
<evidence type="ECO:0000313" key="4">
    <source>
        <dbReference type="EMBL" id="AKS43398.1"/>
    </source>
</evidence>
<dbReference type="GO" id="GO:0003677">
    <property type="term" value="F:DNA binding"/>
    <property type="evidence" value="ECO:0007669"/>
    <property type="project" value="InterPro"/>
</dbReference>
<evidence type="ECO:0000259" key="2">
    <source>
        <dbReference type="Pfam" id="PF01548"/>
    </source>
</evidence>
<dbReference type="GO" id="GO:0004803">
    <property type="term" value="F:transposase activity"/>
    <property type="evidence" value="ECO:0007669"/>
    <property type="project" value="InterPro"/>
</dbReference>
<dbReference type="InterPro" id="IPR003346">
    <property type="entry name" value="Transposase_20"/>
</dbReference>
<dbReference type="GO" id="GO:0006313">
    <property type="term" value="P:DNA transposition"/>
    <property type="evidence" value="ECO:0007669"/>
    <property type="project" value="InterPro"/>
</dbReference>
<evidence type="ECO:0000313" key="6">
    <source>
        <dbReference type="Proteomes" id="UP000066624"/>
    </source>
</evidence>
<evidence type="ECO:0000313" key="5">
    <source>
        <dbReference type="EMBL" id="AKS43400.1"/>
    </source>
</evidence>
<dbReference type="InterPro" id="IPR047650">
    <property type="entry name" value="Transpos_IS110"/>
</dbReference>
<keyword evidence="6" id="KW-1185">Reference proteome</keyword>
<reference evidence="4 6" key="1">
    <citation type="submission" date="2015-07" db="EMBL/GenBank/DDBJ databases">
        <authorList>
            <person name="Noorani M."/>
        </authorList>
    </citation>
    <scope>NUCLEOTIDE SEQUENCE [LARGE SCALE GENOMIC DNA]</scope>
    <source>
        <strain evidence="4 6">KCTC 42284</strain>
    </source>
</reference>
<dbReference type="RefSeq" id="WP_049726887.1">
    <property type="nucleotide sequence ID" value="NZ_CP012154.1"/>
</dbReference>
<dbReference type="KEGG" id="wma:WM2015_3048"/>
<dbReference type="EMBL" id="CP012154">
    <property type="protein sequence ID" value="AKS43398.1"/>
    <property type="molecule type" value="Genomic_DNA"/>
</dbReference>
<dbReference type="InterPro" id="IPR002525">
    <property type="entry name" value="Transp_IS110-like_N"/>
</dbReference>
<evidence type="ECO:0000256" key="1">
    <source>
        <dbReference type="SAM" id="Coils"/>
    </source>
</evidence>
<dbReference type="PANTHER" id="PTHR33055:SF3">
    <property type="entry name" value="PUTATIVE TRANSPOSASE FOR IS117-RELATED"/>
    <property type="match status" value="1"/>
</dbReference>
<name>A0A0K0Y0C8_9GAMM</name>
<evidence type="ECO:0000259" key="3">
    <source>
        <dbReference type="Pfam" id="PF02371"/>
    </source>
</evidence>